<accession>A0ABD5ZG64</accession>
<sequence length="288" mass="30263">MTTTDLPSKMAAAVREVHREVTKAALVPSVADGALVALALNILLRITGFPDANPDLSLAFLPGVEAASIHVAVPVALAAGTLVAVVEYRYRMRTTAVEQFESVNPDVAEALRTARDTLDDGGDGETPSPMARRLYGDVLTKLQSASSVELLPTRRVVFSVLGVLVLSIASIQVAIVDLDLGGIGGSAGTSIGERDADRDADLQNGSAILGDPEDVSAGNNEVNATLSGTNSGEDTPDSQAEAYDSTGFTGDRSVESQRAGYLSDDTLDEAELIRDYTLKIRDKDEDDE</sequence>
<gene>
    <name evidence="3" type="ORF">ACFQJC_10835</name>
</gene>
<evidence type="ECO:0000256" key="2">
    <source>
        <dbReference type="SAM" id="Phobius"/>
    </source>
</evidence>
<feature type="transmembrane region" description="Helical" evidence="2">
    <location>
        <begin position="25"/>
        <end position="46"/>
    </location>
</feature>
<organism evidence="3 4">
    <name type="scientific">Haloferax namakaokahaiae</name>
    <dbReference type="NCBI Taxonomy" id="1748331"/>
    <lineage>
        <taxon>Archaea</taxon>
        <taxon>Methanobacteriati</taxon>
        <taxon>Methanobacteriota</taxon>
        <taxon>Stenosarchaea group</taxon>
        <taxon>Halobacteria</taxon>
        <taxon>Halobacteriales</taxon>
        <taxon>Haloferacaceae</taxon>
        <taxon>Haloferax</taxon>
    </lineage>
</organism>
<name>A0ABD5ZG64_9EURY</name>
<protein>
    <submittedName>
        <fullName evidence="3">Uncharacterized protein</fullName>
    </submittedName>
</protein>
<dbReference type="Proteomes" id="UP001596481">
    <property type="component" value="Unassembled WGS sequence"/>
</dbReference>
<comment type="caution">
    <text evidence="3">The sequence shown here is derived from an EMBL/GenBank/DDBJ whole genome shotgun (WGS) entry which is preliminary data.</text>
</comment>
<keyword evidence="4" id="KW-1185">Reference proteome</keyword>
<dbReference type="InterPro" id="IPR055925">
    <property type="entry name" value="DUF7502"/>
</dbReference>
<dbReference type="AlphaFoldDB" id="A0ABD5ZG64"/>
<keyword evidence="2" id="KW-0812">Transmembrane</keyword>
<keyword evidence="2" id="KW-1133">Transmembrane helix</keyword>
<feature type="transmembrane region" description="Helical" evidence="2">
    <location>
        <begin position="66"/>
        <end position="86"/>
    </location>
</feature>
<dbReference type="RefSeq" id="WP_390223360.1">
    <property type="nucleotide sequence ID" value="NZ_JBHTAA010000005.1"/>
</dbReference>
<evidence type="ECO:0000256" key="1">
    <source>
        <dbReference type="SAM" id="MobiDB-lite"/>
    </source>
</evidence>
<keyword evidence="2" id="KW-0472">Membrane</keyword>
<dbReference type="EMBL" id="JBHTAA010000005">
    <property type="protein sequence ID" value="MFC7204012.1"/>
    <property type="molecule type" value="Genomic_DNA"/>
</dbReference>
<reference evidence="3 4" key="1">
    <citation type="journal article" date="2019" name="Int. J. Syst. Evol. Microbiol.">
        <title>The Global Catalogue of Microorganisms (GCM) 10K type strain sequencing project: providing services to taxonomists for standard genome sequencing and annotation.</title>
        <authorList>
            <consortium name="The Broad Institute Genomics Platform"/>
            <consortium name="The Broad Institute Genome Sequencing Center for Infectious Disease"/>
            <person name="Wu L."/>
            <person name="Ma J."/>
        </authorList>
    </citation>
    <scope>NUCLEOTIDE SEQUENCE [LARGE SCALE GENOMIC DNA]</scope>
    <source>
        <strain evidence="3 4">DSM 29988</strain>
    </source>
</reference>
<evidence type="ECO:0000313" key="4">
    <source>
        <dbReference type="Proteomes" id="UP001596481"/>
    </source>
</evidence>
<feature type="transmembrane region" description="Helical" evidence="2">
    <location>
        <begin position="156"/>
        <end position="176"/>
    </location>
</feature>
<dbReference type="Pfam" id="PF24334">
    <property type="entry name" value="DUF7502"/>
    <property type="match status" value="1"/>
</dbReference>
<proteinExistence type="predicted"/>
<feature type="compositionally biased region" description="Polar residues" evidence="1">
    <location>
        <begin position="217"/>
        <end position="233"/>
    </location>
</feature>
<evidence type="ECO:0000313" key="3">
    <source>
        <dbReference type="EMBL" id="MFC7204012.1"/>
    </source>
</evidence>
<feature type="region of interest" description="Disordered" evidence="1">
    <location>
        <begin position="203"/>
        <end position="262"/>
    </location>
</feature>